<evidence type="ECO:0000259" key="2">
    <source>
        <dbReference type="Pfam" id="PF13518"/>
    </source>
</evidence>
<keyword evidence="1" id="KW-0175">Coiled coil</keyword>
<accession>A0A5D3FW16</accession>
<feature type="coiled-coil region" evidence="1">
    <location>
        <begin position="107"/>
        <end position="134"/>
    </location>
</feature>
<dbReference type="SUPFAM" id="SSF46689">
    <property type="entry name" value="Homeodomain-like"/>
    <property type="match status" value="1"/>
</dbReference>
<dbReference type="Pfam" id="PF13518">
    <property type="entry name" value="HTH_28"/>
    <property type="match status" value="1"/>
</dbReference>
<dbReference type="Proteomes" id="UP000323505">
    <property type="component" value="Unassembled WGS sequence"/>
</dbReference>
<dbReference type="EMBL" id="VSRQ01000001">
    <property type="protein sequence ID" value="TYK53047.1"/>
    <property type="molecule type" value="Genomic_DNA"/>
</dbReference>
<sequence length="145" mass="16626">MPKAIRRARRWRASWVLSWVPDMPRLRWGRLTGILVSSIMRRDAGRPGAIPPEFRRKVLDLVKAGRPVRQVAAELQMPSQTIYVWLRQDRIDTGLEPGLTSTDQAELIAARRRIAQLETELEATRRAIDLVKQAVPPKDASKRSR</sequence>
<keyword evidence="4" id="KW-1185">Reference proteome</keyword>
<gene>
    <name evidence="3" type="ORF">FXF68_04745</name>
</gene>
<dbReference type="InterPro" id="IPR009057">
    <property type="entry name" value="Homeodomain-like_sf"/>
</dbReference>
<dbReference type="Gene3D" id="1.10.10.60">
    <property type="entry name" value="Homeodomain-like"/>
    <property type="match status" value="1"/>
</dbReference>
<evidence type="ECO:0000313" key="3">
    <source>
        <dbReference type="EMBL" id="TYK53047.1"/>
    </source>
</evidence>
<name>A0A5D3FW16_9ACTN</name>
<organism evidence="3 4">
    <name type="scientific">Actinomadura decatromicini</name>
    <dbReference type="NCBI Taxonomy" id="2604572"/>
    <lineage>
        <taxon>Bacteria</taxon>
        <taxon>Bacillati</taxon>
        <taxon>Actinomycetota</taxon>
        <taxon>Actinomycetes</taxon>
        <taxon>Streptosporangiales</taxon>
        <taxon>Thermomonosporaceae</taxon>
        <taxon>Actinomadura</taxon>
    </lineage>
</organism>
<protein>
    <submittedName>
        <fullName evidence="3">Helix-turn-helix domain-containing protein</fullName>
    </submittedName>
</protein>
<reference evidence="3 4" key="1">
    <citation type="submission" date="2019-08" db="EMBL/GenBank/DDBJ databases">
        <title>Actinomadura sp. nov. CYP1-5 isolated from mountain soil.</title>
        <authorList>
            <person name="Songsumanus A."/>
            <person name="Kuncharoen N."/>
            <person name="Kudo T."/>
            <person name="Yuki M."/>
            <person name="Igarashi Y."/>
            <person name="Tanasupawat S."/>
        </authorList>
    </citation>
    <scope>NUCLEOTIDE SEQUENCE [LARGE SCALE GENOMIC DNA]</scope>
    <source>
        <strain evidence="3 4">CYP1-5</strain>
    </source>
</reference>
<evidence type="ECO:0000313" key="4">
    <source>
        <dbReference type="Proteomes" id="UP000323505"/>
    </source>
</evidence>
<feature type="domain" description="Insertion element IS150 protein InsJ-like helix-turn-helix" evidence="2">
    <location>
        <begin position="54"/>
        <end position="88"/>
    </location>
</feature>
<dbReference type="AlphaFoldDB" id="A0A5D3FW16"/>
<comment type="caution">
    <text evidence="3">The sequence shown here is derived from an EMBL/GenBank/DDBJ whole genome shotgun (WGS) entry which is preliminary data.</text>
</comment>
<dbReference type="InterPro" id="IPR055247">
    <property type="entry name" value="InsJ-like_HTH"/>
</dbReference>
<proteinExistence type="predicted"/>
<evidence type="ECO:0000256" key="1">
    <source>
        <dbReference type="SAM" id="Coils"/>
    </source>
</evidence>